<keyword evidence="13" id="KW-1185">Reference proteome</keyword>
<evidence type="ECO:0000259" key="10">
    <source>
        <dbReference type="PROSITE" id="PS51085"/>
    </source>
</evidence>
<dbReference type="Gene3D" id="2.40.30.10">
    <property type="entry name" value="Translation factors"/>
    <property type="match status" value="1"/>
</dbReference>
<keyword evidence="9" id="KW-1133">Transmembrane helix</keyword>
<dbReference type="CDD" id="cd06184">
    <property type="entry name" value="flavohem_like_fad_nad_binding"/>
    <property type="match status" value="1"/>
</dbReference>
<dbReference type="RefSeq" id="WP_200377880.1">
    <property type="nucleotide sequence ID" value="NZ_NRRU01000008.1"/>
</dbReference>
<evidence type="ECO:0000256" key="3">
    <source>
        <dbReference type="ARBA" id="ARBA00022714"/>
    </source>
</evidence>
<keyword evidence="8" id="KW-0411">Iron-sulfur</keyword>
<dbReference type="InterPro" id="IPR017927">
    <property type="entry name" value="FAD-bd_FR_type"/>
</dbReference>
<dbReference type="InterPro" id="IPR039261">
    <property type="entry name" value="FNR_nucleotide-bd"/>
</dbReference>
<evidence type="ECO:0000313" key="12">
    <source>
        <dbReference type="EMBL" id="MBK1711891.1"/>
    </source>
</evidence>
<evidence type="ECO:0000256" key="4">
    <source>
        <dbReference type="ARBA" id="ARBA00022723"/>
    </source>
</evidence>
<reference evidence="12" key="2">
    <citation type="journal article" date="2020" name="Microorganisms">
        <title>Osmotic Adaptation and Compatible Solute Biosynthesis of Phototrophic Bacteria as Revealed from Genome Analyses.</title>
        <authorList>
            <person name="Imhoff J.F."/>
            <person name="Rahn T."/>
            <person name="Kunzel S."/>
            <person name="Keller A."/>
            <person name="Neulinger S.C."/>
        </authorList>
    </citation>
    <scope>NUCLEOTIDE SEQUENCE</scope>
    <source>
        <strain evidence="12">IM 151</strain>
    </source>
</reference>
<evidence type="ECO:0000256" key="7">
    <source>
        <dbReference type="ARBA" id="ARBA00023004"/>
    </source>
</evidence>
<keyword evidence="9" id="KW-0812">Transmembrane</keyword>
<evidence type="ECO:0000256" key="8">
    <source>
        <dbReference type="ARBA" id="ARBA00023014"/>
    </source>
</evidence>
<keyword evidence="4" id="KW-0479">Metal-binding</keyword>
<evidence type="ECO:0000256" key="9">
    <source>
        <dbReference type="SAM" id="Phobius"/>
    </source>
</evidence>
<keyword evidence="7" id="KW-0408">Iron</keyword>
<sequence>MTALQLFGWIVAAALLQVGAAIVLVWWRKRAAAAGLPALAVGTSALPPDAAWAGWREFRVTRRAYEDGAQTQCSFYLEPLEGGPLPPYLPGRFLTFAVDLPGADGPRTLTRCYSLSDAPDARAYRVTIKRVPPPPGRPELPPGQVSGHFHERVQVGDVLRLRAPSGHFVLDAEESLPVVLIAGGIGITPMLAMLRCSLAEAPQRPVHLFYGVRNGAELAFGADLAALALAHPAFALHRVFSQPAGGDEAGRDYEHTGFVGVELLKRALPHGRHRFFICGPPPMMQALVPALGVWGVPPEDVRYEAFGPASMAAPVQVPAAPLAIEVSFRRSGRTLVWDGRDATLLDFAERNGVKVESGCRSGGCGACETRVASGSVQYAHQPDHDVAPGHCLLCVGKPTSALVLEA</sequence>
<keyword evidence="3" id="KW-0001">2Fe-2S</keyword>
<comment type="caution">
    <text evidence="12">The sequence shown here is derived from an EMBL/GenBank/DDBJ whole genome shotgun (WGS) entry which is preliminary data.</text>
</comment>
<dbReference type="InterPro" id="IPR001433">
    <property type="entry name" value="OxRdtase_FAD/NAD-bd"/>
</dbReference>
<dbReference type="InterPro" id="IPR012675">
    <property type="entry name" value="Beta-grasp_dom_sf"/>
</dbReference>
<dbReference type="PROSITE" id="PS51085">
    <property type="entry name" value="2FE2S_FER_2"/>
    <property type="match status" value="1"/>
</dbReference>
<evidence type="ECO:0000313" key="13">
    <source>
        <dbReference type="Proteomes" id="UP001041814"/>
    </source>
</evidence>
<evidence type="ECO:0000256" key="5">
    <source>
        <dbReference type="ARBA" id="ARBA00022827"/>
    </source>
</evidence>
<organism evidence="12 13">
    <name type="scientific">Rubrivivax gelatinosus</name>
    <name type="common">Rhodocyclus gelatinosus</name>
    <name type="synonym">Rhodopseudomonas gelatinosa</name>
    <dbReference type="NCBI Taxonomy" id="28068"/>
    <lineage>
        <taxon>Bacteria</taxon>
        <taxon>Pseudomonadati</taxon>
        <taxon>Pseudomonadota</taxon>
        <taxon>Betaproteobacteria</taxon>
        <taxon>Burkholderiales</taxon>
        <taxon>Sphaerotilaceae</taxon>
        <taxon>Rubrivivax</taxon>
    </lineage>
</organism>
<dbReference type="EMBL" id="NRRU01000008">
    <property type="protein sequence ID" value="MBK1711891.1"/>
    <property type="molecule type" value="Genomic_DNA"/>
</dbReference>
<keyword evidence="5" id="KW-0274">FAD</keyword>
<feature type="domain" description="FAD-binding FR-type" evidence="11">
    <location>
        <begin position="53"/>
        <end position="171"/>
    </location>
</feature>
<dbReference type="CDD" id="cd00207">
    <property type="entry name" value="fer2"/>
    <property type="match status" value="1"/>
</dbReference>
<dbReference type="Proteomes" id="UP001041814">
    <property type="component" value="Unassembled WGS sequence"/>
</dbReference>
<dbReference type="PRINTS" id="PR00406">
    <property type="entry name" value="CYTB5RDTASE"/>
</dbReference>
<dbReference type="PANTHER" id="PTHR47354">
    <property type="entry name" value="NADH OXIDOREDUCTASE HCR"/>
    <property type="match status" value="1"/>
</dbReference>
<dbReference type="PROSITE" id="PS51384">
    <property type="entry name" value="FAD_FR"/>
    <property type="match status" value="1"/>
</dbReference>
<dbReference type="PANTHER" id="PTHR47354:SF8">
    <property type="entry name" value="1,2-PHENYLACETYL-COA EPOXIDASE, SUBUNIT E"/>
    <property type="match status" value="1"/>
</dbReference>
<name>A0ABS1DPK1_RUBGE</name>
<gene>
    <name evidence="12" type="ORF">CKO43_03735</name>
</gene>
<dbReference type="Gene3D" id="3.10.20.30">
    <property type="match status" value="1"/>
</dbReference>
<feature type="domain" description="2Fe-2S ferredoxin-type" evidence="10">
    <location>
        <begin position="324"/>
        <end position="406"/>
    </location>
</feature>
<dbReference type="SUPFAM" id="SSF63380">
    <property type="entry name" value="Riboflavin synthase domain-like"/>
    <property type="match status" value="1"/>
</dbReference>
<proteinExistence type="predicted"/>
<dbReference type="Gene3D" id="3.40.50.80">
    <property type="entry name" value="Nucleotide-binding domain of ferredoxin-NADP reductase (FNR) module"/>
    <property type="match status" value="1"/>
</dbReference>
<dbReference type="Pfam" id="PF00111">
    <property type="entry name" value="Fer2"/>
    <property type="match status" value="1"/>
</dbReference>
<keyword evidence="2" id="KW-0285">Flavoprotein</keyword>
<keyword evidence="9" id="KW-0472">Membrane</keyword>
<dbReference type="InterPro" id="IPR017938">
    <property type="entry name" value="Riboflavin_synthase-like_b-brl"/>
</dbReference>
<protein>
    <submittedName>
        <fullName evidence="12">FAD/NAD(P)-binding oxidoreductase</fullName>
    </submittedName>
</protein>
<dbReference type="PROSITE" id="PS00197">
    <property type="entry name" value="2FE2S_FER_1"/>
    <property type="match status" value="1"/>
</dbReference>
<feature type="transmembrane region" description="Helical" evidence="9">
    <location>
        <begin position="6"/>
        <end position="27"/>
    </location>
</feature>
<comment type="cofactor">
    <cofactor evidence="1">
        <name>FAD</name>
        <dbReference type="ChEBI" id="CHEBI:57692"/>
    </cofactor>
</comment>
<dbReference type="Pfam" id="PF00175">
    <property type="entry name" value="NAD_binding_1"/>
    <property type="match status" value="1"/>
</dbReference>
<dbReference type="InterPro" id="IPR001041">
    <property type="entry name" value="2Fe-2S_ferredoxin-type"/>
</dbReference>
<reference evidence="12" key="1">
    <citation type="submission" date="2017-08" db="EMBL/GenBank/DDBJ databases">
        <authorList>
            <person name="Imhoff J.F."/>
            <person name="Rahn T."/>
            <person name="Kuenzel S."/>
            <person name="Neulinger S.C."/>
        </authorList>
    </citation>
    <scope>NUCLEOTIDE SEQUENCE</scope>
    <source>
        <strain evidence="12">IM 151</strain>
    </source>
</reference>
<evidence type="ECO:0000259" key="11">
    <source>
        <dbReference type="PROSITE" id="PS51384"/>
    </source>
</evidence>
<dbReference type="SUPFAM" id="SSF52343">
    <property type="entry name" value="Ferredoxin reductase-like, C-terminal NADP-linked domain"/>
    <property type="match status" value="1"/>
</dbReference>
<evidence type="ECO:0000256" key="1">
    <source>
        <dbReference type="ARBA" id="ARBA00001974"/>
    </source>
</evidence>
<evidence type="ECO:0000256" key="6">
    <source>
        <dbReference type="ARBA" id="ARBA00023002"/>
    </source>
</evidence>
<accession>A0ABS1DPK1</accession>
<keyword evidence="6" id="KW-0560">Oxidoreductase</keyword>
<dbReference type="InterPro" id="IPR006058">
    <property type="entry name" value="2Fe2S_fd_BS"/>
</dbReference>
<dbReference type="SUPFAM" id="SSF54292">
    <property type="entry name" value="2Fe-2S ferredoxin-like"/>
    <property type="match status" value="1"/>
</dbReference>
<dbReference type="InterPro" id="IPR050415">
    <property type="entry name" value="MRET"/>
</dbReference>
<evidence type="ECO:0000256" key="2">
    <source>
        <dbReference type="ARBA" id="ARBA00022630"/>
    </source>
</evidence>
<dbReference type="InterPro" id="IPR036010">
    <property type="entry name" value="2Fe-2S_ferredoxin-like_sf"/>
</dbReference>